<name>A0ABD0J338_9CAEN</name>
<comment type="caution">
    <text evidence="2">The sequence shown here is derived from an EMBL/GenBank/DDBJ whole genome shotgun (WGS) entry which is preliminary data.</text>
</comment>
<evidence type="ECO:0000313" key="2">
    <source>
        <dbReference type="EMBL" id="KAK7453587.1"/>
    </source>
</evidence>
<reference evidence="2 3" key="1">
    <citation type="journal article" date="2023" name="Sci. Data">
        <title>Genome assembly of the Korean intertidal mud-creeper Batillaria attramentaria.</title>
        <authorList>
            <person name="Patra A.K."/>
            <person name="Ho P.T."/>
            <person name="Jun S."/>
            <person name="Lee S.J."/>
            <person name="Kim Y."/>
            <person name="Won Y.J."/>
        </authorList>
    </citation>
    <scope>NUCLEOTIDE SEQUENCE [LARGE SCALE GENOMIC DNA]</scope>
    <source>
        <strain evidence="2">Wonlab-2016</strain>
    </source>
</reference>
<organism evidence="2 3">
    <name type="scientific">Batillaria attramentaria</name>
    <dbReference type="NCBI Taxonomy" id="370345"/>
    <lineage>
        <taxon>Eukaryota</taxon>
        <taxon>Metazoa</taxon>
        <taxon>Spiralia</taxon>
        <taxon>Lophotrochozoa</taxon>
        <taxon>Mollusca</taxon>
        <taxon>Gastropoda</taxon>
        <taxon>Caenogastropoda</taxon>
        <taxon>Sorbeoconcha</taxon>
        <taxon>Cerithioidea</taxon>
        <taxon>Batillariidae</taxon>
        <taxon>Batillaria</taxon>
    </lineage>
</organism>
<feature type="region of interest" description="Disordered" evidence="1">
    <location>
        <begin position="92"/>
        <end position="112"/>
    </location>
</feature>
<dbReference type="EMBL" id="JACVVK020000708">
    <property type="protein sequence ID" value="KAK7453587.1"/>
    <property type="molecule type" value="Genomic_DNA"/>
</dbReference>
<dbReference type="AlphaFoldDB" id="A0ABD0J338"/>
<evidence type="ECO:0000313" key="3">
    <source>
        <dbReference type="Proteomes" id="UP001519460"/>
    </source>
</evidence>
<sequence length="112" mass="12312">MNVIYIKRCVVNRVNTSTPLYARGGRGMRRPFGSNFRGRQTRRYGEGTGNLRRDAIAGGQRGQRRGQVGNRAGAGTWRNDIGADADALIRPSRHDVNANDSASDSEVLDTHL</sequence>
<dbReference type="Proteomes" id="UP001519460">
    <property type="component" value="Unassembled WGS sequence"/>
</dbReference>
<gene>
    <name evidence="2" type="ORF">BaRGS_00039626</name>
</gene>
<keyword evidence="3" id="KW-1185">Reference proteome</keyword>
<accession>A0ABD0J338</accession>
<feature type="region of interest" description="Disordered" evidence="1">
    <location>
        <begin position="25"/>
        <end position="78"/>
    </location>
</feature>
<feature type="compositionally biased region" description="Low complexity" evidence="1">
    <location>
        <begin position="65"/>
        <end position="75"/>
    </location>
</feature>
<evidence type="ECO:0000256" key="1">
    <source>
        <dbReference type="SAM" id="MobiDB-lite"/>
    </source>
</evidence>
<proteinExistence type="predicted"/>
<protein>
    <submittedName>
        <fullName evidence="2">Uncharacterized protein</fullName>
    </submittedName>
</protein>